<gene>
    <name evidence="1" type="ORF">M569_00410</name>
</gene>
<evidence type="ECO:0000313" key="2">
    <source>
        <dbReference type="Proteomes" id="UP000015453"/>
    </source>
</evidence>
<comment type="caution">
    <text evidence="1">The sequence shown here is derived from an EMBL/GenBank/DDBJ whole genome shotgun (WGS) entry which is preliminary data.</text>
</comment>
<evidence type="ECO:0000313" key="1">
    <source>
        <dbReference type="EMBL" id="EPS74348.1"/>
    </source>
</evidence>
<dbReference type="AlphaFoldDB" id="S8EEH8"/>
<accession>S8EEH8</accession>
<name>S8EEH8_9LAMI</name>
<keyword evidence="2" id="KW-1185">Reference proteome</keyword>
<organism evidence="1 2">
    <name type="scientific">Genlisea aurea</name>
    <dbReference type="NCBI Taxonomy" id="192259"/>
    <lineage>
        <taxon>Eukaryota</taxon>
        <taxon>Viridiplantae</taxon>
        <taxon>Streptophyta</taxon>
        <taxon>Embryophyta</taxon>
        <taxon>Tracheophyta</taxon>
        <taxon>Spermatophyta</taxon>
        <taxon>Magnoliopsida</taxon>
        <taxon>eudicotyledons</taxon>
        <taxon>Gunneridae</taxon>
        <taxon>Pentapetalae</taxon>
        <taxon>asterids</taxon>
        <taxon>lamiids</taxon>
        <taxon>Lamiales</taxon>
        <taxon>Lentibulariaceae</taxon>
        <taxon>Genlisea</taxon>
    </lineage>
</organism>
<proteinExistence type="predicted"/>
<sequence>MWTRANIAECYSNDANLKEGVSIRSILSSISCYRYSIETDPELFDRDRVAARAYPFRDQSPVPAYFSSNSQPESLMCKLLKFLFSVFINLDIDCL</sequence>
<dbReference type="Proteomes" id="UP000015453">
    <property type="component" value="Unassembled WGS sequence"/>
</dbReference>
<protein>
    <submittedName>
        <fullName evidence="1">Uncharacterized protein</fullName>
    </submittedName>
</protein>
<reference evidence="1 2" key="1">
    <citation type="journal article" date="2013" name="BMC Genomics">
        <title>The miniature genome of a carnivorous plant Genlisea aurea contains a low number of genes and short non-coding sequences.</title>
        <authorList>
            <person name="Leushkin E.V."/>
            <person name="Sutormin R.A."/>
            <person name="Nabieva E.R."/>
            <person name="Penin A.A."/>
            <person name="Kondrashov A.S."/>
            <person name="Logacheva M.D."/>
        </authorList>
    </citation>
    <scope>NUCLEOTIDE SEQUENCE [LARGE SCALE GENOMIC DNA]</scope>
</reference>
<dbReference type="EMBL" id="AUSU01000102">
    <property type="protein sequence ID" value="EPS74348.1"/>
    <property type="molecule type" value="Genomic_DNA"/>
</dbReference>